<sequence length="281" mass="30795">GNLGAPRNDLDHFLTRRHQALDNKPLTILYLLLAFLICDSLQYSRSGHETHGLVTFRKLPDMAGEELNDPRLLHVLSRSRHSLEQVGAEPNTQAWVKSCASTEPGTDKLLRLLEEHVSEPSFLHSLESARAESEAAGQPDPTPPAGGVDQAPPHSHALQADWWELKPDGDLASVSEDTGDYVVVEHADAVAAMSHFIAAYIVTLPEAASCDSRQLQKALAETIQELRKGRVRRLLDWGRTIYRAVAVSYGAFSAYTNPWLAKAVLTALLTAVRMLAGLVVL</sequence>
<dbReference type="PANTHER" id="PTHR33874:SF4">
    <property type="entry name" value="EXPRESSED PROTEIN"/>
    <property type="match status" value="1"/>
</dbReference>
<evidence type="ECO:0000313" key="2">
    <source>
        <dbReference type="EMBL" id="JAT75549.1"/>
    </source>
</evidence>
<gene>
    <name evidence="2" type="ORF">g.19099</name>
</gene>
<protein>
    <submittedName>
        <fullName evidence="2">Uncharacterized protein</fullName>
    </submittedName>
</protein>
<feature type="non-terminal residue" evidence="2">
    <location>
        <position position="1"/>
    </location>
</feature>
<feature type="region of interest" description="Disordered" evidence="1">
    <location>
        <begin position="127"/>
        <end position="154"/>
    </location>
</feature>
<dbReference type="EMBL" id="GDKF01003073">
    <property type="protein sequence ID" value="JAT75549.1"/>
    <property type="molecule type" value="Transcribed_RNA"/>
</dbReference>
<name>A0A1D2A8K6_AUXPR</name>
<proteinExistence type="predicted"/>
<dbReference type="AlphaFoldDB" id="A0A1D2A8K6"/>
<reference evidence="2" key="1">
    <citation type="submission" date="2015-08" db="EMBL/GenBank/DDBJ databases">
        <authorList>
            <person name="Babu N.S."/>
            <person name="Beckwith C.J."/>
            <person name="Beseler K.G."/>
            <person name="Brison A."/>
            <person name="Carone J.V."/>
            <person name="Caskin T.P."/>
            <person name="Diamond M."/>
            <person name="Durham M.E."/>
            <person name="Foxe J.M."/>
            <person name="Go M."/>
            <person name="Henderson B.A."/>
            <person name="Jones I.B."/>
            <person name="McGettigan J.A."/>
            <person name="Micheletti S.J."/>
            <person name="Nasrallah M.E."/>
            <person name="Ortiz D."/>
            <person name="Piller C.R."/>
            <person name="Privatt S.R."/>
            <person name="Schneider S.L."/>
            <person name="Sharp S."/>
            <person name="Smith T.C."/>
            <person name="Stanton J.D."/>
            <person name="Ullery H.E."/>
            <person name="Wilson R.J."/>
            <person name="Serrano M.G."/>
            <person name="Buck G."/>
            <person name="Lee V."/>
            <person name="Wang Y."/>
            <person name="Carvalho R."/>
            <person name="Voegtly L."/>
            <person name="Shi R."/>
            <person name="Duckworth R."/>
            <person name="Johnson A."/>
            <person name="Loviza R."/>
            <person name="Walstead R."/>
            <person name="Shah Z."/>
            <person name="Kiflezghi M."/>
            <person name="Wade K."/>
            <person name="Ball S.L."/>
            <person name="Bradley K.W."/>
            <person name="Asai D.J."/>
            <person name="Bowman C.A."/>
            <person name="Russell D.A."/>
            <person name="Pope W.H."/>
            <person name="Jacobs-Sera D."/>
            <person name="Hendrix R.W."/>
            <person name="Hatfull G.F."/>
        </authorList>
    </citation>
    <scope>NUCLEOTIDE SEQUENCE</scope>
</reference>
<accession>A0A1D2A8K6</accession>
<organism evidence="2">
    <name type="scientific">Auxenochlorella protothecoides</name>
    <name type="common">Green microalga</name>
    <name type="synonym">Chlorella protothecoides</name>
    <dbReference type="NCBI Taxonomy" id="3075"/>
    <lineage>
        <taxon>Eukaryota</taxon>
        <taxon>Viridiplantae</taxon>
        <taxon>Chlorophyta</taxon>
        <taxon>core chlorophytes</taxon>
        <taxon>Trebouxiophyceae</taxon>
        <taxon>Chlorellales</taxon>
        <taxon>Chlorellaceae</taxon>
        <taxon>Auxenochlorella</taxon>
    </lineage>
</organism>
<dbReference type="PANTHER" id="PTHR33874">
    <property type="entry name" value="RING FINGER PROTEIN"/>
    <property type="match status" value="1"/>
</dbReference>
<evidence type="ECO:0000256" key="1">
    <source>
        <dbReference type="SAM" id="MobiDB-lite"/>
    </source>
</evidence>